<keyword evidence="3 7" id="KW-0479">Metal-binding</keyword>
<evidence type="ECO:0000256" key="2">
    <source>
        <dbReference type="ARBA" id="ARBA00022490"/>
    </source>
</evidence>
<dbReference type="GO" id="GO:0006796">
    <property type="term" value="P:phosphate-containing compound metabolic process"/>
    <property type="evidence" value="ECO:0007669"/>
    <property type="project" value="InterPro"/>
</dbReference>
<comment type="function">
    <text evidence="7">Catalyzes the hydrolysis of inorganic pyrophosphate (PPi) forming two phosphate ions.</text>
</comment>
<keyword evidence="2 7" id="KW-0963">Cytoplasm</keyword>
<dbReference type="Proteomes" id="UP000177564">
    <property type="component" value="Unassembled WGS sequence"/>
</dbReference>
<comment type="catalytic activity">
    <reaction evidence="6 7">
        <text>diphosphate + H2O = 2 phosphate + H(+)</text>
        <dbReference type="Rhea" id="RHEA:24576"/>
        <dbReference type="ChEBI" id="CHEBI:15377"/>
        <dbReference type="ChEBI" id="CHEBI:15378"/>
        <dbReference type="ChEBI" id="CHEBI:33019"/>
        <dbReference type="ChEBI" id="CHEBI:43474"/>
        <dbReference type="EC" id="3.6.1.1"/>
    </reaction>
</comment>
<evidence type="ECO:0000256" key="1">
    <source>
        <dbReference type="ARBA" id="ARBA00001946"/>
    </source>
</evidence>
<comment type="cofactor">
    <cofactor evidence="1 7">
        <name>Mg(2+)</name>
        <dbReference type="ChEBI" id="CHEBI:18420"/>
    </cofactor>
</comment>
<protein>
    <recommendedName>
        <fullName evidence="7">Inorganic pyrophosphatase</fullName>
        <ecNumber evidence="7">3.6.1.1</ecNumber>
    </recommendedName>
    <alternativeName>
        <fullName evidence="7">Pyrophosphate phospho-hydrolase</fullName>
        <shortName evidence="7">PPase</shortName>
    </alternativeName>
</protein>
<feature type="binding site" evidence="7">
    <location>
        <position position="30"/>
    </location>
    <ligand>
        <name>substrate</name>
    </ligand>
</feature>
<evidence type="ECO:0000256" key="6">
    <source>
        <dbReference type="ARBA" id="ARBA00047820"/>
    </source>
</evidence>
<dbReference type="AlphaFoldDB" id="A0A1F4XQ14"/>
<dbReference type="GO" id="GO:0000287">
    <property type="term" value="F:magnesium ion binding"/>
    <property type="evidence" value="ECO:0007669"/>
    <property type="project" value="UniProtKB-UniRule"/>
</dbReference>
<evidence type="ECO:0000256" key="5">
    <source>
        <dbReference type="ARBA" id="ARBA00022842"/>
    </source>
</evidence>
<sequence>MNLWHDVPLGDNVPEEINVIIEIPRGSNNKYEVDKKTGLIKLDRANYSAAAYPFDYGFAPQTLWEDDDPLDVVLLTTYALLPGILVAARPVAVMEMIDSGESDYKVIAVPVDDKRWDDVNDLADLNKHLLKEFQHFFETYKALKGKPAPVEIHGVKGKAEAVAAVQKSIELYYQKFGKK</sequence>
<dbReference type="CDD" id="cd00412">
    <property type="entry name" value="pyrophosphatase"/>
    <property type="match status" value="1"/>
</dbReference>
<keyword evidence="4 7" id="KW-0378">Hydrolase</keyword>
<dbReference type="Pfam" id="PF00719">
    <property type="entry name" value="Pyrophosphatase"/>
    <property type="match status" value="1"/>
</dbReference>
<feature type="binding site" evidence="7">
    <location>
        <position position="71"/>
    </location>
    <ligand>
        <name>Mg(2+)</name>
        <dbReference type="ChEBI" id="CHEBI:18420"/>
        <label>1</label>
    </ligand>
</feature>
<dbReference type="InterPro" id="IPR036649">
    <property type="entry name" value="Pyrophosphatase_sf"/>
</dbReference>
<dbReference type="PROSITE" id="PS00387">
    <property type="entry name" value="PPASE"/>
    <property type="match status" value="1"/>
</dbReference>
<feature type="binding site" evidence="7">
    <location>
        <position position="71"/>
    </location>
    <ligand>
        <name>Mg(2+)</name>
        <dbReference type="ChEBI" id="CHEBI:18420"/>
        <label>2</label>
    </ligand>
</feature>
<dbReference type="STRING" id="1797240.A3D68_01145"/>
<feature type="binding site" evidence="7">
    <location>
        <position position="103"/>
    </location>
    <ligand>
        <name>Mg(2+)</name>
        <dbReference type="ChEBI" id="CHEBI:18420"/>
        <label>1</label>
    </ligand>
</feature>
<dbReference type="EMBL" id="MEWU01000028">
    <property type="protein sequence ID" value="OGC83113.1"/>
    <property type="molecule type" value="Genomic_DNA"/>
</dbReference>
<comment type="subcellular location">
    <subcellularLocation>
        <location evidence="7">Cytoplasm</location>
    </subcellularLocation>
</comment>
<dbReference type="EC" id="3.6.1.1" evidence="7"/>
<dbReference type="SUPFAM" id="SSF50324">
    <property type="entry name" value="Inorganic pyrophosphatase"/>
    <property type="match status" value="1"/>
</dbReference>
<keyword evidence="5 7" id="KW-0460">Magnesium</keyword>
<proteinExistence type="inferred from homology"/>
<name>A0A1F4XQ14_9BACT</name>
<evidence type="ECO:0000256" key="7">
    <source>
        <dbReference type="HAMAP-Rule" id="MF_00209"/>
    </source>
</evidence>
<dbReference type="GO" id="GO:0004427">
    <property type="term" value="F:inorganic diphosphate phosphatase activity"/>
    <property type="evidence" value="ECO:0007669"/>
    <property type="project" value="UniProtKB-UniRule"/>
</dbReference>
<gene>
    <name evidence="7" type="primary">ppa</name>
    <name evidence="8" type="ORF">A3D68_01145</name>
</gene>
<accession>A0A1F4XQ14</accession>
<dbReference type="HAMAP" id="MF_00209">
    <property type="entry name" value="Inorganic_PPase"/>
    <property type="match status" value="1"/>
</dbReference>
<reference evidence="8 9" key="1">
    <citation type="journal article" date="2016" name="Nat. Commun.">
        <title>Thousands of microbial genomes shed light on interconnected biogeochemical processes in an aquifer system.</title>
        <authorList>
            <person name="Anantharaman K."/>
            <person name="Brown C.T."/>
            <person name="Hug L.A."/>
            <person name="Sharon I."/>
            <person name="Castelle C.J."/>
            <person name="Probst A.J."/>
            <person name="Thomas B.C."/>
            <person name="Singh A."/>
            <person name="Wilkins M.J."/>
            <person name="Karaoz U."/>
            <person name="Brodie E.L."/>
            <person name="Williams K.H."/>
            <person name="Hubbard S.S."/>
            <person name="Banfield J.F."/>
        </authorList>
    </citation>
    <scope>NUCLEOTIDE SEQUENCE [LARGE SCALE GENOMIC DNA]</scope>
</reference>
<feature type="binding site" evidence="7">
    <location>
        <position position="44"/>
    </location>
    <ligand>
        <name>substrate</name>
    </ligand>
</feature>
<dbReference type="Gene3D" id="3.90.80.10">
    <property type="entry name" value="Inorganic pyrophosphatase"/>
    <property type="match status" value="1"/>
</dbReference>
<evidence type="ECO:0000256" key="3">
    <source>
        <dbReference type="ARBA" id="ARBA00022723"/>
    </source>
</evidence>
<dbReference type="FunFam" id="3.90.80.10:FF:000003">
    <property type="entry name" value="Inorganic pyrophosphatase"/>
    <property type="match status" value="1"/>
</dbReference>
<evidence type="ECO:0000256" key="4">
    <source>
        <dbReference type="ARBA" id="ARBA00022801"/>
    </source>
</evidence>
<evidence type="ECO:0000313" key="8">
    <source>
        <dbReference type="EMBL" id="OGC83113.1"/>
    </source>
</evidence>
<feature type="binding site" evidence="7">
    <location>
        <position position="56"/>
    </location>
    <ligand>
        <name>substrate</name>
    </ligand>
</feature>
<feature type="binding site" evidence="7">
    <location>
        <position position="66"/>
    </location>
    <ligand>
        <name>Mg(2+)</name>
        <dbReference type="ChEBI" id="CHEBI:18420"/>
        <label>1</label>
    </ligand>
</feature>
<dbReference type="PANTHER" id="PTHR10286">
    <property type="entry name" value="INORGANIC PYROPHOSPHATASE"/>
    <property type="match status" value="1"/>
</dbReference>
<comment type="similarity">
    <text evidence="7">Belongs to the PPase family.</text>
</comment>
<dbReference type="GO" id="GO:0005737">
    <property type="term" value="C:cytoplasm"/>
    <property type="evidence" value="ECO:0007669"/>
    <property type="project" value="UniProtKB-SubCell"/>
</dbReference>
<feature type="binding site" evidence="7">
    <location>
        <position position="140"/>
    </location>
    <ligand>
        <name>substrate</name>
    </ligand>
</feature>
<comment type="caution">
    <text evidence="8">The sequence shown here is derived from an EMBL/GenBank/DDBJ whole genome shotgun (WGS) entry which is preliminary data.</text>
</comment>
<dbReference type="InterPro" id="IPR008162">
    <property type="entry name" value="Pyrophosphatase"/>
</dbReference>
<comment type="subunit">
    <text evidence="7">Homohexamer.</text>
</comment>
<organism evidence="8 9">
    <name type="scientific">Candidatus Adlerbacteria bacterium RIFCSPHIGHO2_02_FULL_52_17</name>
    <dbReference type="NCBI Taxonomy" id="1797240"/>
    <lineage>
        <taxon>Bacteria</taxon>
        <taxon>Candidatus Adleribacteriota</taxon>
    </lineage>
</organism>
<evidence type="ECO:0000313" key="9">
    <source>
        <dbReference type="Proteomes" id="UP000177564"/>
    </source>
</evidence>